<feature type="compositionally biased region" description="Acidic residues" evidence="1">
    <location>
        <begin position="222"/>
        <end position="241"/>
    </location>
</feature>
<organism evidence="2 3">
    <name type="scientific">Bilifractor porci</name>
    <dbReference type="NCBI Taxonomy" id="2606636"/>
    <lineage>
        <taxon>Bacteria</taxon>
        <taxon>Bacillati</taxon>
        <taxon>Bacillota</taxon>
        <taxon>Clostridia</taxon>
        <taxon>Lachnospirales</taxon>
        <taxon>Lachnospiraceae</taxon>
        <taxon>Bilifractor</taxon>
    </lineage>
</organism>
<dbReference type="RefSeq" id="WP_154458672.1">
    <property type="nucleotide sequence ID" value="NZ_VUMV01000008.1"/>
</dbReference>
<reference evidence="2 3" key="1">
    <citation type="submission" date="2019-08" db="EMBL/GenBank/DDBJ databases">
        <title>In-depth cultivation of the pig gut microbiome towards novel bacterial diversity and tailored functional studies.</title>
        <authorList>
            <person name="Wylensek D."/>
            <person name="Hitch T.C.A."/>
            <person name="Clavel T."/>
        </authorList>
    </citation>
    <scope>NUCLEOTIDE SEQUENCE [LARGE SCALE GENOMIC DNA]</scope>
    <source>
        <strain evidence="2 3">Oil+RF-744-WCA-WT-13</strain>
    </source>
</reference>
<dbReference type="AlphaFoldDB" id="A0A7X2PAF2"/>
<evidence type="ECO:0008006" key="4">
    <source>
        <dbReference type="Google" id="ProtNLM"/>
    </source>
</evidence>
<evidence type="ECO:0000313" key="2">
    <source>
        <dbReference type="EMBL" id="MST82761.1"/>
    </source>
</evidence>
<dbReference type="Proteomes" id="UP000466864">
    <property type="component" value="Unassembled WGS sequence"/>
</dbReference>
<sequence>MDLNDLKIDPEFEEKIPPLTEDEFSLLEQNIIADGEVLDSLIVWNNTILDGHNRYWILKKHPEIPFKTYPKDFLDKYEAIAWICNNQLGRRNLTPEQRRYLIGKRYEAEKASHGGHYTERDAETGQFTVSLSGEDLRLPERTSEKIAAETNTSRSFVENAERFAKGVDAAEAAVPGIRTEILSGSLKAKRDVVAAIARAAPEDRVELAKQLRLPRAKPEKTEEPEEIDDEDFEEQESEVDDTPVRIPKKSEILALAESMNHSEGQAIGTVEDMIYEMNSAMQDMIFRWNFCKEAYAGPVRSRDGKRQIKDLATEGIEYLKEIRKGKLWKGDTDENK</sequence>
<feature type="region of interest" description="Disordered" evidence="1">
    <location>
        <begin position="210"/>
        <end position="242"/>
    </location>
</feature>
<accession>A0A7X2PAF2</accession>
<proteinExistence type="predicted"/>
<comment type="caution">
    <text evidence="2">The sequence shown here is derived from an EMBL/GenBank/DDBJ whole genome shotgun (WGS) entry which is preliminary data.</text>
</comment>
<dbReference type="EMBL" id="VUMV01000008">
    <property type="protein sequence ID" value="MST82761.1"/>
    <property type="molecule type" value="Genomic_DNA"/>
</dbReference>
<evidence type="ECO:0000256" key="1">
    <source>
        <dbReference type="SAM" id="MobiDB-lite"/>
    </source>
</evidence>
<gene>
    <name evidence="2" type="ORF">FYJ60_10595</name>
</gene>
<evidence type="ECO:0000313" key="3">
    <source>
        <dbReference type="Proteomes" id="UP000466864"/>
    </source>
</evidence>
<name>A0A7X2PAF2_9FIRM</name>
<keyword evidence="3" id="KW-1185">Reference proteome</keyword>
<protein>
    <recommendedName>
        <fullName evidence="4">ParB/Sulfiredoxin domain-containing protein</fullName>
    </recommendedName>
</protein>